<comment type="caution">
    <text evidence="11">The sequence shown here is derived from an EMBL/GenBank/DDBJ whole genome shotgun (WGS) entry which is preliminary data.</text>
</comment>
<dbReference type="EMBL" id="JAWJWE010000001">
    <property type="protein sequence ID" value="KAK6645476.1"/>
    <property type="molecule type" value="Genomic_DNA"/>
</dbReference>
<reference evidence="11 12" key="1">
    <citation type="submission" date="2023-10" db="EMBL/GenBank/DDBJ databases">
        <title>Genomes of two closely related lineages of the louse Polyplax serrata with different host specificities.</title>
        <authorList>
            <person name="Martinu J."/>
            <person name="Tarabai H."/>
            <person name="Stefka J."/>
            <person name="Hypsa V."/>
        </authorList>
    </citation>
    <scope>NUCLEOTIDE SEQUENCE [LARGE SCALE GENOMIC DNA]</scope>
    <source>
        <strain evidence="11">HR10_N</strain>
    </source>
</reference>
<evidence type="ECO:0000256" key="9">
    <source>
        <dbReference type="SAM" id="MobiDB-lite"/>
    </source>
</evidence>
<keyword evidence="4 8" id="KW-0645">Protease</keyword>
<dbReference type="PROSITE" id="PS00973">
    <property type="entry name" value="USP_2"/>
    <property type="match status" value="1"/>
</dbReference>
<dbReference type="GO" id="GO:0005829">
    <property type="term" value="C:cytosol"/>
    <property type="evidence" value="ECO:0007669"/>
    <property type="project" value="TreeGrafter"/>
</dbReference>
<dbReference type="InterPro" id="IPR038765">
    <property type="entry name" value="Papain-like_cys_pep_sf"/>
</dbReference>
<dbReference type="InterPro" id="IPR018200">
    <property type="entry name" value="USP_CS"/>
</dbReference>
<sequence length="958" mass="108029">MPASGGDPVSTTLRLAFSSGSKNGDLDCGLEASAKRALLTRIEYEPASNYQLSVLNTLKSKYIVVNTKPAASNNKSVNGTNVNNKKTNNITLPVPKLTLFPPERVQLGYRGNVSVGSGMSNMGNTCYLNSTLQALFHVPALINWLVSETAHQNCVQNSDYQMHPDDITCSVIKTFKCSQQKTGNCMKPISVYSKLKAICKHLSHGAQADAHEFMRYLLESLEKNYLTRFQGHKLDNTSKETTPINQIFGGYIRTEVVCLSCRAVSTTFQHFQDLPLDIRKASTLNDALAGYFERERLPDGEDAYKCEKCNKKVSVTKKFTIEKPPNVLCVQLKRFSMNGKITKQVQLPQFLDITRFISSNIQPRHPVKYKLVSMVTHIGHSVDCGHYTAIALAANGSYYQFDDSSVRQIPLSTVLNMSAYLILYEMERPFQAVNPRPFSAASVYNGNFNTGEEEETWPQMESSSVSNSSSLSSLKENENKREGADSQSRMVYQLNKHGKVYAPPVSPTREPPSSNHQLQTKKGNKNPLDSNPKRSSLVPYESDVSTDSDVENKDRSELEKLLTKLSSPSSASSLSSPSMEAKGWKVTELDDPVASTAKSCTTSWNVTEVKMPKKMVRNLSDTELNGKTKKKSRTSGSDSEIEKASSGMDDKKRRTTILEKFRANFGHVEVNGTNRQKNQEQNEGDDDDGGGDVPKRDYRKTSSEDFFVMFDSKDDKQGSTKPLQYNRPLAAHGTNGYCNGRNKLITEDGHMGHEKNSEKFENGDSPRKDLDLAVCEMVERDLQKKRNVVNTLLQSSHWGYGNSTVKSWNGTQSALEREIEEEKNESTKRSYSDVYNDDFDRGKVKKLKTSHVERDRPRYNLFQKKQQQQQQRKYHDKMNYYHWRGNNRNNGRYGNDFRNSFKRQPFNGQFHGNNNWNYSKRSYKFFKVPRSGRKGLGITKYFPLSGKMPGPKKNPSSG</sequence>
<feature type="domain" description="USP" evidence="10">
    <location>
        <begin position="117"/>
        <end position="427"/>
    </location>
</feature>
<evidence type="ECO:0000256" key="2">
    <source>
        <dbReference type="ARBA" id="ARBA00004604"/>
    </source>
</evidence>
<dbReference type="GO" id="GO:0042981">
    <property type="term" value="P:regulation of apoptotic process"/>
    <property type="evidence" value="ECO:0007669"/>
    <property type="project" value="TreeGrafter"/>
</dbReference>
<evidence type="ECO:0000256" key="3">
    <source>
        <dbReference type="ARBA" id="ARBA00009085"/>
    </source>
</evidence>
<feature type="compositionally biased region" description="Basic and acidic residues" evidence="9">
    <location>
        <begin position="550"/>
        <end position="562"/>
    </location>
</feature>
<protein>
    <recommendedName>
        <fullName evidence="8">Ubiquitin carboxyl-terminal hydrolase</fullName>
        <ecNumber evidence="8">3.4.19.12</ecNumber>
    </recommendedName>
</protein>
<organism evidence="11 12">
    <name type="scientific">Polyplax serrata</name>
    <name type="common">Common mouse louse</name>
    <dbReference type="NCBI Taxonomy" id="468196"/>
    <lineage>
        <taxon>Eukaryota</taxon>
        <taxon>Metazoa</taxon>
        <taxon>Ecdysozoa</taxon>
        <taxon>Arthropoda</taxon>
        <taxon>Hexapoda</taxon>
        <taxon>Insecta</taxon>
        <taxon>Pterygota</taxon>
        <taxon>Neoptera</taxon>
        <taxon>Paraneoptera</taxon>
        <taxon>Psocodea</taxon>
        <taxon>Troctomorpha</taxon>
        <taxon>Phthiraptera</taxon>
        <taxon>Anoplura</taxon>
        <taxon>Polyplacidae</taxon>
        <taxon>Polyplax</taxon>
    </lineage>
</organism>
<dbReference type="GO" id="GO:0016579">
    <property type="term" value="P:protein deubiquitination"/>
    <property type="evidence" value="ECO:0007669"/>
    <property type="project" value="InterPro"/>
</dbReference>
<evidence type="ECO:0000256" key="6">
    <source>
        <dbReference type="ARBA" id="ARBA00022801"/>
    </source>
</evidence>
<dbReference type="GO" id="GO:0005730">
    <property type="term" value="C:nucleolus"/>
    <property type="evidence" value="ECO:0007669"/>
    <property type="project" value="UniProtKB-SubCell"/>
</dbReference>
<feature type="compositionally biased region" description="Low complexity" evidence="9">
    <location>
        <begin position="563"/>
        <end position="578"/>
    </location>
</feature>
<dbReference type="InterPro" id="IPR050164">
    <property type="entry name" value="Peptidase_C19"/>
</dbReference>
<feature type="region of interest" description="Disordered" evidence="9">
    <location>
        <begin position="450"/>
        <end position="488"/>
    </location>
</feature>
<evidence type="ECO:0000313" key="11">
    <source>
        <dbReference type="EMBL" id="KAK6645476.1"/>
    </source>
</evidence>
<evidence type="ECO:0000256" key="1">
    <source>
        <dbReference type="ARBA" id="ARBA00000707"/>
    </source>
</evidence>
<feature type="compositionally biased region" description="Polar residues" evidence="9">
    <location>
        <begin position="671"/>
        <end position="681"/>
    </location>
</feature>
<dbReference type="GO" id="GO:0004843">
    <property type="term" value="F:cysteine-type deubiquitinase activity"/>
    <property type="evidence" value="ECO:0007669"/>
    <property type="project" value="UniProtKB-UniRule"/>
</dbReference>
<accession>A0AAN8XSP1</accession>
<feature type="region of interest" description="Disordered" evidence="9">
    <location>
        <begin position="500"/>
        <end position="583"/>
    </location>
</feature>
<dbReference type="PANTHER" id="PTHR24006">
    <property type="entry name" value="UBIQUITIN CARBOXYL-TERMINAL HYDROLASE"/>
    <property type="match status" value="1"/>
</dbReference>
<keyword evidence="5 8" id="KW-0833">Ubl conjugation pathway</keyword>
<feature type="compositionally biased region" description="Low complexity" evidence="9">
    <location>
        <begin position="461"/>
        <end position="474"/>
    </location>
</feature>
<dbReference type="Proteomes" id="UP001372834">
    <property type="component" value="Unassembled WGS sequence"/>
</dbReference>
<gene>
    <name evidence="11" type="ORF">RUM43_001753</name>
</gene>
<evidence type="ECO:0000313" key="12">
    <source>
        <dbReference type="Proteomes" id="UP001372834"/>
    </source>
</evidence>
<evidence type="ECO:0000256" key="7">
    <source>
        <dbReference type="ARBA" id="ARBA00022807"/>
    </source>
</evidence>
<dbReference type="SUPFAM" id="SSF54001">
    <property type="entry name" value="Cysteine proteinases"/>
    <property type="match status" value="1"/>
</dbReference>
<evidence type="ECO:0000256" key="4">
    <source>
        <dbReference type="ARBA" id="ARBA00022670"/>
    </source>
</evidence>
<dbReference type="Gene3D" id="3.90.70.10">
    <property type="entry name" value="Cysteine proteinases"/>
    <property type="match status" value="1"/>
</dbReference>
<evidence type="ECO:0000259" key="10">
    <source>
        <dbReference type="PROSITE" id="PS50235"/>
    </source>
</evidence>
<keyword evidence="7 8" id="KW-0788">Thiol protease</keyword>
<evidence type="ECO:0000256" key="8">
    <source>
        <dbReference type="RuleBase" id="RU366025"/>
    </source>
</evidence>
<comment type="subcellular location">
    <subcellularLocation>
        <location evidence="2">Nucleus</location>
        <location evidence="2">Nucleolus</location>
    </subcellularLocation>
</comment>
<feature type="compositionally biased region" description="Polar residues" evidence="9">
    <location>
        <begin position="511"/>
        <end position="521"/>
    </location>
</feature>
<dbReference type="AlphaFoldDB" id="A0AAN8XSP1"/>
<keyword evidence="6 8" id="KW-0378">Hydrolase</keyword>
<comment type="similarity">
    <text evidence="3 8">Belongs to the peptidase C19 family.</text>
</comment>
<dbReference type="Pfam" id="PF00443">
    <property type="entry name" value="UCH"/>
    <property type="match status" value="1"/>
</dbReference>
<proteinExistence type="inferred from homology"/>
<evidence type="ECO:0000256" key="5">
    <source>
        <dbReference type="ARBA" id="ARBA00022786"/>
    </source>
</evidence>
<feature type="compositionally biased region" description="Basic and acidic residues" evidence="9">
    <location>
        <begin position="640"/>
        <end position="662"/>
    </location>
</feature>
<dbReference type="InterPro" id="IPR001394">
    <property type="entry name" value="Peptidase_C19_UCH"/>
</dbReference>
<dbReference type="GO" id="GO:0006508">
    <property type="term" value="P:proteolysis"/>
    <property type="evidence" value="ECO:0007669"/>
    <property type="project" value="UniProtKB-KW"/>
</dbReference>
<feature type="region of interest" description="Disordered" evidence="9">
    <location>
        <begin position="615"/>
        <end position="698"/>
    </location>
</feature>
<feature type="compositionally biased region" description="Basic and acidic residues" evidence="9">
    <location>
        <begin position="475"/>
        <end position="484"/>
    </location>
</feature>
<dbReference type="PANTHER" id="PTHR24006:SF758">
    <property type="entry name" value="UBIQUITIN CARBOXYL-TERMINAL HYDROLASE 36"/>
    <property type="match status" value="1"/>
</dbReference>
<name>A0AAN8XSP1_POLSC</name>
<dbReference type="InterPro" id="IPR028889">
    <property type="entry name" value="USP"/>
</dbReference>
<dbReference type="PROSITE" id="PS50235">
    <property type="entry name" value="USP_3"/>
    <property type="match status" value="1"/>
</dbReference>
<comment type="catalytic activity">
    <reaction evidence="1 8">
        <text>Thiol-dependent hydrolysis of ester, thioester, amide, peptide and isopeptide bonds formed by the C-terminal Gly of ubiquitin (a 76-residue protein attached to proteins as an intracellular targeting signal).</text>
        <dbReference type="EC" id="3.4.19.12"/>
    </reaction>
</comment>
<dbReference type="PROSITE" id="PS00972">
    <property type="entry name" value="USP_1"/>
    <property type="match status" value="1"/>
</dbReference>
<dbReference type="EC" id="3.4.19.12" evidence="8"/>